<accession>A0AAD2AH14</accession>
<evidence type="ECO:0000256" key="2">
    <source>
        <dbReference type="ARBA" id="ARBA00023015"/>
    </source>
</evidence>
<dbReference type="Gene3D" id="3.40.1810.10">
    <property type="entry name" value="Transcription factor, MADS-box"/>
    <property type="match status" value="1"/>
</dbReference>
<dbReference type="Pfam" id="PF00319">
    <property type="entry name" value="SRF-TF"/>
    <property type="match status" value="1"/>
</dbReference>
<keyword evidence="4" id="KW-0804">Transcription</keyword>
<feature type="compositionally biased region" description="Basic and acidic residues" evidence="6">
    <location>
        <begin position="8"/>
        <end position="24"/>
    </location>
</feature>
<feature type="region of interest" description="Disordered" evidence="6">
    <location>
        <begin position="1"/>
        <end position="24"/>
    </location>
</feature>
<dbReference type="AlphaFoldDB" id="A0AAD2AH14"/>
<evidence type="ECO:0000256" key="5">
    <source>
        <dbReference type="ARBA" id="ARBA00023242"/>
    </source>
</evidence>
<evidence type="ECO:0000259" key="7">
    <source>
        <dbReference type="Pfam" id="PF00319"/>
    </source>
</evidence>
<gene>
    <name evidence="8" type="ORF">FPE_LOCUS35023</name>
</gene>
<feature type="domain" description="MADS-box" evidence="7">
    <location>
        <begin position="31"/>
        <end position="64"/>
    </location>
</feature>
<reference evidence="8" key="1">
    <citation type="submission" date="2023-05" db="EMBL/GenBank/DDBJ databases">
        <authorList>
            <person name="Huff M."/>
        </authorList>
    </citation>
    <scope>NUCLEOTIDE SEQUENCE</scope>
</reference>
<dbReference type="GO" id="GO:0046983">
    <property type="term" value="F:protein dimerization activity"/>
    <property type="evidence" value="ECO:0007669"/>
    <property type="project" value="InterPro"/>
</dbReference>
<dbReference type="GO" id="GO:0003677">
    <property type="term" value="F:DNA binding"/>
    <property type="evidence" value="ECO:0007669"/>
    <property type="project" value="UniProtKB-KW"/>
</dbReference>
<dbReference type="Proteomes" id="UP000834106">
    <property type="component" value="Chromosome 23"/>
</dbReference>
<evidence type="ECO:0000313" key="9">
    <source>
        <dbReference type="Proteomes" id="UP000834106"/>
    </source>
</evidence>
<keyword evidence="5" id="KW-0539">Nucleus</keyword>
<keyword evidence="2" id="KW-0805">Transcription regulation</keyword>
<sequence>MVDDEGGSDNHSRPETKKFMKDELKSKNLTRKECIKKKTMELSVLCDVKACAVILGPEGQIETWPENHSDVQEMIELYKKDCLNNKKRKHQHDDHGCKKKQVLEGCSFAKYATSEEPDKLDNSFSYPASELGNPLCGGIPPNARPPKISQNLGSHSSVGMLRLGNQLPVDIMSSTPGYIGGFPGNVDGMHLGPLVSSAPMSQLVPQMQQLLGFSGQFTVPQSQMLHNAPSAPQQGPVMKNLRQIPAQQFQSLTQALSQFAQMQSQQKQTQQASSQSSQQAFSLLQQQLQMPQSSDCIDCATAQSWFQTESTVIAGVEQFQQSYIDNNDDSSRIDSFELSAAESDPFSTGGEWTNNQICTSSNGLDTGFELPPTQSSPPSSCFSDTSMPLGEEDELAVLLQQFQPTTPTLDSFNPDCGSMDTLGLSYDVTVQ</sequence>
<evidence type="ECO:0000256" key="6">
    <source>
        <dbReference type="SAM" id="MobiDB-lite"/>
    </source>
</evidence>
<organism evidence="8 9">
    <name type="scientific">Fraxinus pennsylvanica</name>
    <dbReference type="NCBI Taxonomy" id="56036"/>
    <lineage>
        <taxon>Eukaryota</taxon>
        <taxon>Viridiplantae</taxon>
        <taxon>Streptophyta</taxon>
        <taxon>Embryophyta</taxon>
        <taxon>Tracheophyta</taxon>
        <taxon>Spermatophyta</taxon>
        <taxon>Magnoliopsida</taxon>
        <taxon>eudicotyledons</taxon>
        <taxon>Gunneridae</taxon>
        <taxon>Pentapetalae</taxon>
        <taxon>asterids</taxon>
        <taxon>lamiids</taxon>
        <taxon>Lamiales</taxon>
        <taxon>Oleaceae</taxon>
        <taxon>Oleeae</taxon>
        <taxon>Fraxinus</taxon>
    </lineage>
</organism>
<dbReference type="InterPro" id="IPR036879">
    <property type="entry name" value="TF_MADSbox_sf"/>
</dbReference>
<name>A0AAD2AH14_9LAMI</name>
<dbReference type="SUPFAM" id="SSF55455">
    <property type="entry name" value="SRF-like"/>
    <property type="match status" value="1"/>
</dbReference>
<comment type="subcellular location">
    <subcellularLocation>
        <location evidence="1">Nucleus</location>
    </subcellularLocation>
</comment>
<protein>
    <recommendedName>
        <fullName evidence="7">MADS-box domain-containing protein</fullName>
    </recommendedName>
</protein>
<evidence type="ECO:0000256" key="3">
    <source>
        <dbReference type="ARBA" id="ARBA00023125"/>
    </source>
</evidence>
<dbReference type="GO" id="GO:0005634">
    <property type="term" value="C:nucleus"/>
    <property type="evidence" value="ECO:0007669"/>
    <property type="project" value="UniProtKB-SubCell"/>
</dbReference>
<keyword evidence="9" id="KW-1185">Reference proteome</keyword>
<keyword evidence="3" id="KW-0238">DNA-binding</keyword>
<evidence type="ECO:0000256" key="1">
    <source>
        <dbReference type="ARBA" id="ARBA00004123"/>
    </source>
</evidence>
<evidence type="ECO:0000313" key="8">
    <source>
        <dbReference type="EMBL" id="CAI9787593.1"/>
    </source>
</evidence>
<proteinExistence type="predicted"/>
<evidence type="ECO:0000256" key="4">
    <source>
        <dbReference type="ARBA" id="ARBA00023163"/>
    </source>
</evidence>
<dbReference type="EMBL" id="OU503058">
    <property type="protein sequence ID" value="CAI9787593.1"/>
    <property type="molecule type" value="Genomic_DNA"/>
</dbReference>
<dbReference type="InterPro" id="IPR002100">
    <property type="entry name" value="TF_MADSbox"/>
</dbReference>